<dbReference type="InterPro" id="IPR006195">
    <property type="entry name" value="aa-tRNA-synth_II"/>
</dbReference>
<dbReference type="GO" id="GO:0005829">
    <property type="term" value="C:cytosol"/>
    <property type="evidence" value="ECO:0007669"/>
    <property type="project" value="TreeGrafter"/>
</dbReference>
<keyword evidence="2" id="KW-0547">Nucleotide-binding</keyword>
<dbReference type="GO" id="GO:0005524">
    <property type="term" value="F:ATP binding"/>
    <property type="evidence" value="ECO:0007669"/>
    <property type="project" value="UniProtKB-KW"/>
</dbReference>
<dbReference type="NCBIfam" id="TIGR00462">
    <property type="entry name" value="genX"/>
    <property type="match status" value="1"/>
</dbReference>
<dbReference type="InterPro" id="IPR045864">
    <property type="entry name" value="aa-tRNA-synth_II/BPL/LPL"/>
</dbReference>
<dbReference type="NCBIfam" id="NF006828">
    <property type="entry name" value="PRK09350.1"/>
    <property type="match status" value="1"/>
</dbReference>
<keyword evidence="3" id="KW-0067">ATP-binding</keyword>
<dbReference type="Gene3D" id="3.30.930.10">
    <property type="entry name" value="Bira Bifunctional Protein, Domain 2"/>
    <property type="match status" value="1"/>
</dbReference>
<dbReference type="PANTHER" id="PTHR42918">
    <property type="entry name" value="LYSYL-TRNA SYNTHETASE"/>
    <property type="match status" value="1"/>
</dbReference>
<protein>
    <submittedName>
        <fullName evidence="5">Elongation factor P--(R)-beta-lysine ligase</fullName>
        <ecNumber evidence="5">6.3.1.-</ecNumber>
    </submittedName>
</protein>
<feature type="domain" description="Aminoacyl-transfer RNA synthetases class-II family profile" evidence="4">
    <location>
        <begin position="1"/>
        <end position="310"/>
    </location>
</feature>
<gene>
    <name evidence="5" type="primary">epmA</name>
    <name evidence="5" type="ORF">UC8_35610</name>
</gene>
<dbReference type="InterPro" id="IPR004364">
    <property type="entry name" value="Aa-tRNA-synt_II"/>
</dbReference>
<evidence type="ECO:0000256" key="1">
    <source>
        <dbReference type="ARBA" id="ARBA00022598"/>
    </source>
</evidence>
<keyword evidence="5" id="KW-0251">Elongation factor</keyword>
<dbReference type="AlphaFoldDB" id="A0A5B9QR00"/>
<organism evidence="5 6">
    <name type="scientific">Roseimaritima ulvae</name>
    <dbReference type="NCBI Taxonomy" id="980254"/>
    <lineage>
        <taxon>Bacteria</taxon>
        <taxon>Pseudomonadati</taxon>
        <taxon>Planctomycetota</taxon>
        <taxon>Planctomycetia</taxon>
        <taxon>Pirellulales</taxon>
        <taxon>Pirellulaceae</taxon>
        <taxon>Roseimaritima</taxon>
    </lineage>
</organism>
<dbReference type="SUPFAM" id="SSF55681">
    <property type="entry name" value="Class II aaRS and biotin synthetases"/>
    <property type="match status" value="1"/>
</dbReference>
<keyword evidence="1 5" id="KW-0436">Ligase</keyword>
<dbReference type="GO" id="GO:0006430">
    <property type="term" value="P:lysyl-tRNA aminoacylation"/>
    <property type="evidence" value="ECO:0007669"/>
    <property type="project" value="InterPro"/>
</dbReference>
<dbReference type="EMBL" id="CP042914">
    <property type="protein sequence ID" value="QEG41537.1"/>
    <property type="molecule type" value="Genomic_DNA"/>
</dbReference>
<dbReference type="InterPro" id="IPR004525">
    <property type="entry name" value="EpmA"/>
</dbReference>
<keyword evidence="6" id="KW-1185">Reference proteome</keyword>
<dbReference type="EC" id="6.3.1.-" evidence="5"/>
<dbReference type="GO" id="GO:0003746">
    <property type="term" value="F:translation elongation factor activity"/>
    <property type="evidence" value="ECO:0007669"/>
    <property type="project" value="UniProtKB-KW"/>
</dbReference>
<dbReference type="Pfam" id="PF00152">
    <property type="entry name" value="tRNA-synt_2"/>
    <property type="match status" value="1"/>
</dbReference>
<evidence type="ECO:0000259" key="4">
    <source>
        <dbReference type="PROSITE" id="PS50862"/>
    </source>
</evidence>
<dbReference type="GO" id="GO:0004824">
    <property type="term" value="F:lysine-tRNA ligase activity"/>
    <property type="evidence" value="ECO:0007669"/>
    <property type="project" value="InterPro"/>
</dbReference>
<dbReference type="PANTHER" id="PTHR42918:SF6">
    <property type="entry name" value="ELONGATION FACTOR P--(R)-BETA-LYSINE LIGASE"/>
    <property type="match status" value="1"/>
</dbReference>
<evidence type="ECO:0000313" key="5">
    <source>
        <dbReference type="EMBL" id="QEG41537.1"/>
    </source>
</evidence>
<dbReference type="PROSITE" id="PS50862">
    <property type="entry name" value="AA_TRNA_LIGASE_II"/>
    <property type="match status" value="1"/>
</dbReference>
<evidence type="ECO:0000256" key="3">
    <source>
        <dbReference type="ARBA" id="ARBA00022840"/>
    </source>
</evidence>
<name>A0A5B9QR00_9BACT</name>
<sequence>MLQRRARMLKQVRKFFDDRGFIEVQTPCLSADTVVDVHLDPPTLPSRQLDIPAVDLPPELFLQTSPEFAMKRLLVAGATAIYQIAPAFRAGERGPLHNPEFTMLEWYRVGDSAAAAMDLLDEFSQHSLGSQPCRRLSYREAFAQYEGFDPIDAPLPVVKAAAEKWDAALAASLGDDRDALLDVLLSLSLQPRMSAAAPVILSGYPLSQAALAQPSAADPATAERFEWFAQGVELGNGYGELLDADVLAQRAEANNRARQAAGRRPLPVGSQLEAAMRQGLPACSGVAVGFDRLLMVATAARRIDEVQTFPIERA</sequence>
<dbReference type="Proteomes" id="UP000325286">
    <property type="component" value="Chromosome"/>
</dbReference>
<keyword evidence="5" id="KW-0648">Protein biosynthesis</keyword>
<accession>A0A5B9QR00</accession>
<evidence type="ECO:0000256" key="2">
    <source>
        <dbReference type="ARBA" id="ARBA00022741"/>
    </source>
</evidence>
<dbReference type="KEGG" id="rul:UC8_35610"/>
<proteinExistence type="predicted"/>
<reference evidence="5 6" key="1">
    <citation type="submission" date="2019-08" db="EMBL/GenBank/DDBJ databases">
        <title>Deep-cultivation of Planctomycetes and their phenomic and genomic characterization uncovers novel biology.</title>
        <authorList>
            <person name="Wiegand S."/>
            <person name="Jogler M."/>
            <person name="Boedeker C."/>
            <person name="Pinto D."/>
            <person name="Vollmers J."/>
            <person name="Rivas-Marin E."/>
            <person name="Kohn T."/>
            <person name="Peeters S.H."/>
            <person name="Heuer A."/>
            <person name="Rast P."/>
            <person name="Oberbeckmann S."/>
            <person name="Bunk B."/>
            <person name="Jeske O."/>
            <person name="Meyerdierks A."/>
            <person name="Storesund J.E."/>
            <person name="Kallscheuer N."/>
            <person name="Luecker S."/>
            <person name="Lage O.M."/>
            <person name="Pohl T."/>
            <person name="Merkel B.J."/>
            <person name="Hornburger P."/>
            <person name="Mueller R.-W."/>
            <person name="Bruemmer F."/>
            <person name="Labrenz M."/>
            <person name="Spormann A.M."/>
            <person name="Op den Camp H."/>
            <person name="Overmann J."/>
            <person name="Amann R."/>
            <person name="Jetten M.S.M."/>
            <person name="Mascher T."/>
            <person name="Medema M.H."/>
            <person name="Devos D.P."/>
            <person name="Kaster A.-K."/>
            <person name="Ovreas L."/>
            <person name="Rohde M."/>
            <person name="Galperin M.Y."/>
            <person name="Jogler C."/>
        </authorList>
    </citation>
    <scope>NUCLEOTIDE SEQUENCE [LARGE SCALE GENOMIC DNA]</scope>
    <source>
        <strain evidence="5 6">UC8</strain>
    </source>
</reference>
<evidence type="ECO:0000313" key="6">
    <source>
        <dbReference type="Proteomes" id="UP000325286"/>
    </source>
</evidence>
<dbReference type="GO" id="GO:0000049">
    <property type="term" value="F:tRNA binding"/>
    <property type="evidence" value="ECO:0007669"/>
    <property type="project" value="TreeGrafter"/>
</dbReference>